<keyword evidence="3" id="KW-0456">Lyase</keyword>
<name>A0A2P9HRM2_9HYPH</name>
<dbReference type="RefSeq" id="WP_109370081.1">
    <property type="nucleotide sequence ID" value="NZ_JABFCY010000001.1"/>
</dbReference>
<dbReference type="SUPFAM" id="SSF54593">
    <property type="entry name" value="Glyoxalase/Bleomycin resistance protein/Dihydroxybiphenyl dioxygenase"/>
    <property type="match status" value="1"/>
</dbReference>
<proteinExistence type="predicted"/>
<dbReference type="Gene3D" id="3.10.180.10">
    <property type="entry name" value="2,3-Dihydroxybiphenyl 1,2-Dioxygenase, domain 1"/>
    <property type="match status" value="1"/>
</dbReference>
<gene>
    <name evidence="2" type="ORF">HKX02_02785</name>
    <name evidence="3" type="ORF">OHAE_2606</name>
</gene>
<organism evidence="3 4">
    <name type="scientific">Ochrobactrum soli</name>
    <dbReference type="NCBI Taxonomy" id="2448455"/>
    <lineage>
        <taxon>Bacteria</taxon>
        <taxon>Pseudomonadati</taxon>
        <taxon>Pseudomonadota</taxon>
        <taxon>Alphaproteobacteria</taxon>
        <taxon>Hyphomicrobiales</taxon>
        <taxon>Brucellaceae</taxon>
        <taxon>Brucella/Ochrobactrum group</taxon>
        <taxon>Ochrobactrum</taxon>
    </lineage>
</organism>
<evidence type="ECO:0000313" key="5">
    <source>
        <dbReference type="Proteomes" id="UP000574931"/>
    </source>
</evidence>
<dbReference type="Proteomes" id="UP000246073">
    <property type="component" value="Unassembled WGS sequence"/>
</dbReference>
<protein>
    <submittedName>
        <fullName evidence="3">Lactoylglutathione lyase and related lyases</fullName>
    </submittedName>
    <submittedName>
        <fullName evidence="2">VOC family protein</fullName>
    </submittedName>
</protein>
<dbReference type="PANTHER" id="PTHR36503:SF1">
    <property type="entry name" value="BLR2520 PROTEIN"/>
    <property type="match status" value="1"/>
</dbReference>
<dbReference type="AlphaFoldDB" id="A0A2P9HRM2"/>
<dbReference type="InterPro" id="IPR004360">
    <property type="entry name" value="Glyas_Fos-R_dOase_dom"/>
</dbReference>
<evidence type="ECO:0000313" key="2">
    <source>
        <dbReference type="EMBL" id="NNU59184.1"/>
    </source>
</evidence>
<dbReference type="EMBL" id="JABFCY010000001">
    <property type="protein sequence ID" value="NNU59184.1"/>
    <property type="molecule type" value="Genomic_DNA"/>
</dbReference>
<evidence type="ECO:0000313" key="4">
    <source>
        <dbReference type="Proteomes" id="UP000246073"/>
    </source>
</evidence>
<reference evidence="4" key="1">
    <citation type="submission" date="2017-12" db="EMBL/GenBank/DDBJ databases">
        <authorList>
            <person name="Diaz M."/>
        </authorList>
    </citation>
    <scope>NUCLEOTIDE SEQUENCE [LARGE SCALE GENOMIC DNA]</scope>
    <source>
        <strain evidence="4">FI11154</strain>
    </source>
</reference>
<dbReference type="EMBL" id="OOFM01000005">
    <property type="protein sequence ID" value="SPL66739.1"/>
    <property type="molecule type" value="Genomic_DNA"/>
</dbReference>
<dbReference type="PANTHER" id="PTHR36503">
    <property type="entry name" value="BLR2520 PROTEIN"/>
    <property type="match status" value="1"/>
</dbReference>
<dbReference type="Proteomes" id="UP000574931">
    <property type="component" value="Unassembled WGS sequence"/>
</dbReference>
<accession>A0A2P9HRM2</accession>
<dbReference type="InterPro" id="IPR037523">
    <property type="entry name" value="VOC_core"/>
</dbReference>
<evidence type="ECO:0000259" key="1">
    <source>
        <dbReference type="PROSITE" id="PS51819"/>
    </source>
</evidence>
<evidence type="ECO:0000313" key="3">
    <source>
        <dbReference type="EMBL" id="SPL66739.1"/>
    </source>
</evidence>
<keyword evidence="5" id="KW-1185">Reference proteome</keyword>
<reference evidence="3" key="2">
    <citation type="submission" date="2017-12" db="EMBL/GenBank/DDBJ databases">
        <authorList>
            <person name="Hurst M.R.H."/>
        </authorList>
    </citation>
    <scope>NUCLEOTIDE SEQUENCE [LARGE SCALE GENOMIC DNA]</scope>
    <source>
        <strain evidence="3">FI11154</strain>
    </source>
</reference>
<dbReference type="Pfam" id="PF00903">
    <property type="entry name" value="Glyoxalase"/>
    <property type="match status" value="1"/>
</dbReference>
<feature type="domain" description="VOC" evidence="1">
    <location>
        <begin position="4"/>
        <end position="125"/>
    </location>
</feature>
<reference evidence="2 5" key="3">
    <citation type="submission" date="2020-05" db="EMBL/GenBank/DDBJ databases">
        <title>Draft Genome Sequence of Ochrobactrum soli Isolated from Stable Fly Gut.</title>
        <authorList>
            <person name="Pileggi M.T."/>
            <person name="Vazhakkala L.J."/>
            <person name="Wong C.N."/>
        </authorList>
    </citation>
    <scope>NUCLEOTIDE SEQUENCE [LARGE SCALE GENOMIC DNA]</scope>
    <source>
        <strain evidence="2 5">MTP-C0764</strain>
    </source>
</reference>
<dbReference type="PROSITE" id="PS51819">
    <property type="entry name" value="VOC"/>
    <property type="match status" value="1"/>
</dbReference>
<dbReference type="InterPro" id="IPR029068">
    <property type="entry name" value="Glyas_Bleomycin-R_OHBP_Dase"/>
</dbReference>
<sequence length="140" mass="15540">MKQQISVITLGIADLANSRRFYVEGFGWTPIFENDEIIFYQMNGFVLGTFLKSSLEADMNRRGLVQPGAFSLAHNVEQQADVAPLMQRLTEAGGTLLRAADAPPHGGFRGYVADPDDHAWEIAWNPAWRIDENGLVTFGI</sequence>
<dbReference type="GO" id="GO:0016829">
    <property type="term" value="F:lyase activity"/>
    <property type="evidence" value="ECO:0007669"/>
    <property type="project" value="UniProtKB-KW"/>
</dbReference>